<reference evidence="2" key="1">
    <citation type="journal article" date="2022" name="Plant J.">
        <title>Strategies of tolerance reflected in two North American maple genomes.</title>
        <authorList>
            <person name="McEvoy S.L."/>
            <person name="Sezen U.U."/>
            <person name="Trouern-Trend A."/>
            <person name="McMahon S.M."/>
            <person name="Schaberg P.G."/>
            <person name="Yang J."/>
            <person name="Wegrzyn J.L."/>
            <person name="Swenson N.G."/>
        </authorList>
    </citation>
    <scope>NUCLEOTIDE SEQUENCE</scope>
    <source>
        <strain evidence="2">NS2018</strain>
    </source>
</reference>
<evidence type="ECO:0000313" key="3">
    <source>
        <dbReference type="Proteomes" id="UP001168877"/>
    </source>
</evidence>
<feature type="compositionally biased region" description="Pro residues" evidence="1">
    <location>
        <begin position="32"/>
        <end position="46"/>
    </location>
</feature>
<name>A0AA39W390_ACESA</name>
<proteinExistence type="predicted"/>
<evidence type="ECO:0000256" key="1">
    <source>
        <dbReference type="SAM" id="MobiDB-lite"/>
    </source>
</evidence>
<evidence type="ECO:0000313" key="2">
    <source>
        <dbReference type="EMBL" id="KAK0608424.1"/>
    </source>
</evidence>
<comment type="caution">
    <text evidence="2">The sequence shown here is derived from an EMBL/GenBank/DDBJ whole genome shotgun (WGS) entry which is preliminary data.</text>
</comment>
<gene>
    <name evidence="2" type="ORF">LWI29_030429</name>
</gene>
<organism evidence="2 3">
    <name type="scientific">Acer saccharum</name>
    <name type="common">Sugar maple</name>
    <dbReference type="NCBI Taxonomy" id="4024"/>
    <lineage>
        <taxon>Eukaryota</taxon>
        <taxon>Viridiplantae</taxon>
        <taxon>Streptophyta</taxon>
        <taxon>Embryophyta</taxon>
        <taxon>Tracheophyta</taxon>
        <taxon>Spermatophyta</taxon>
        <taxon>Magnoliopsida</taxon>
        <taxon>eudicotyledons</taxon>
        <taxon>Gunneridae</taxon>
        <taxon>Pentapetalae</taxon>
        <taxon>rosids</taxon>
        <taxon>malvids</taxon>
        <taxon>Sapindales</taxon>
        <taxon>Sapindaceae</taxon>
        <taxon>Hippocastanoideae</taxon>
        <taxon>Acereae</taxon>
        <taxon>Acer</taxon>
    </lineage>
</organism>
<dbReference type="AlphaFoldDB" id="A0AA39W390"/>
<keyword evidence="3" id="KW-1185">Reference proteome</keyword>
<sequence length="111" mass="12321">MVDGGGKLIEVPDPEDSAYLVISGSNLESPIVPLPNPNPITPPPDSSPNQNLPILSYPNPNSSPIQTQSIQRRPENLLTVKMKMRHLIVVRCLLTQNDSRRDRLARSVTFR</sequence>
<protein>
    <submittedName>
        <fullName evidence="2">Uncharacterized protein</fullName>
    </submittedName>
</protein>
<feature type="region of interest" description="Disordered" evidence="1">
    <location>
        <begin position="31"/>
        <end position="71"/>
    </location>
</feature>
<dbReference type="Proteomes" id="UP001168877">
    <property type="component" value="Unassembled WGS sequence"/>
</dbReference>
<reference evidence="2" key="2">
    <citation type="submission" date="2023-06" db="EMBL/GenBank/DDBJ databases">
        <authorList>
            <person name="Swenson N.G."/>
            <person name="Wegrzyn J.L."/>
            <person name="Mcevoy S.L."/>
        </authorList>
    </citation>
    <scope>NUCLEOTIDE SEQUENCE</scope>
    <source>
        <strain evidence="2">NS2018</strain>
        <tissue evidence="2">Leaf</tissue>
    </source>
</reference>
<accession>A0AA39W390</accession>
<dbReference type="EMBL" id="JAUESC010000001">
    <property type="protein sequence ID" value="KAK0608424.1"/>
    <property type="molecule type" value="Genomic_DNA"/>
</dbReference>
<feature type="compositionally biased region" description="Polar residues" evidence="1">
    <location>
        <begin position="50"/>
        <end position="71"/>
    </location>
</feature>